<name>A0ABW0NDY6_9BURK</name>
<evidence type="ECO:0000313" key="1">
    <source>
        <dbReference type="EMBL" id="MFC5498146.1"/>
    </source>
</evidence>
<protein>
    <submittedName>
        <fullName evidence="1">Phage tail protein</fullName>
    </submittedName>
</protein>
<dbReference type="Pfam" id="PF06763">
    <property type="entry name" value="Minor_tail_Z"/>
    <property type="match status" value="1"/>
</dbReference>
<dbReference type="InterPro" id="IPR010633">
    <property type="entry name" value="Phage_lambda_GpZ"/>
</dbReference>
<reference evidence="2" key="1">
    <citation type="journal article" date="2019" name="Int. J. Syst. Evol. Microbiol.">
        <title>The Global Catalogue of Microorganisms (GCM) 10K type strain sequencing project: providing services to taxonomists for standard genome sequencing and annotation.</title>
        <authorList>
            <consortium name="The Broad Institute Genomics Platform"/>
            <consortium name="The Broad Institute Genome Sequencing Center for Infectious Disease"/>
            <person name="Wu L."/>
            <person name="Ma J."/>
        </authorList>
    </citation>
    <scope>NUCLEOTIDE SEQUENCE [LARGE SCALE GENOMIC DNA]</scope>
    <source>
        <strain evidence="2">CCUG 57401</strain>
    </source>
</reference>
<dbReference type="RefSeq" id="WP_376850206.1">
    <property type="nucleotide sequence ID" value="NZ_JBHSMF010000006.1"/>
</dbReference>
<accession>A0ABW0NDY6</accession>
<proteinExistence type="predicted"/>
<dbReference type="EMBL" id="JBHSMF010000006">
    <property type="protein sequence ID" value="MFC5498146.1"/>
    <property type="molecule type" value="Genomic_DNA"/>
</dbReference>
<sequence length="191" mass="21774">MLITVKDNFPEVMAQLEQLHKDVREQALVRAVNSTLAQGQTRMAQEISREFNITSREVKDRLQVIKATWRNGLLSVKGVLQVTNKRGRSLNLIHFDARQTPAGVSVKILRSGGRKVLKGAFIANQGRTVFQRVGKTRLPIKAMQTVDVPQMFNTKRINRVVVQLLQDKFPEVFQREAKYYTDRFNAKRAGA</sequence>
<organism evidence="1 2">
    <name type="scientific">Caenimonas terrae</name>
    <dbReference type="NCBI Taxonomy" id="696074"/>
    <lineage>
        <taxon>Bacteria</taxon>
        <taxon>Pseudomonadati</taxon>
        <taxon>Pseudomonadota</taxon>
        <taxon>Betaproteobacteria</taxon>
        <taxon>Burkholderiales</taxon>
        <taxon>Comamonadaceae</taxon>
        <taxon>Caenimonas</taxon>
    </lineage>
</organism>
<evidence type="ECO:0000313" key="2">
    <source>
        <dbReference type="Proteomes" id="UP001596037"/>
    </source>
</evidence>
<keyword evidence="2" id="KW-1185">Reference proteome</keyword>
<dbReference type="Proteomes" id="UP001596037">
    <property type="component" value="Unassembled WGS sequence"/>
</dbReference>
<comment type="caution">
    <text evidence="1">The sequence shown here is derived from an EMBL/GenBank/DDBJ whole genome shotgun (WGS) entry which is preliminary data.</text>
</comment>
<gene>
    <name evidence="1" type="ORF">ACFPOE_11420</name>
</gene>